<dbReference type="EMBL" id="CP110233">
    <property type="protein sequence ID" value="WEG74382.1"/>
    <property type="molecule type" value="Genomic_DNA"/>
</dbReference>
<evidence type="ECO:0000313" key="1">
    <source>
        <dbReference type="EMBL" id="WEG74382.1"/>
    </source>
</evidence>
<accession>A0AAF0CWW9</accession>
<gene>
    <name evidence="1" type="ORF">OL234_10780</name>
</gene>
<evidence type="ECO:0000313" key="2">
    <source>
        <dbReference type="Proteomes" id="UP001179647"/>
    </source>
</evidence>
<sequence length="147" mass="16731">MNKKWFLIFIPILFLLASCEDNKNKIDLTGSEHNISVRNNISLSPDYATIDDDGNLLVNINWKHGSNEDSMKEMSFLQTGILFFPQQNGKDLEWDISSSQNLNREIYEASEGQIEVKFILNDVNSDVNISMTQKGESISDKLTINLN</sequence>
<dbReference type="AlphaFoldDB" id="A0AAF0CWW9"/>
<dbReference type="PROSITE" id="PS51257">
    <property type="entry name" value="PROKAR_LIPOPROTEIN"/>
    <property type="match status" value="1"/>
</dbReference>
<keyword evidence="1" id="KW-0614">Plasmid</keyword>
<protein>
    <submittedName>
        <fullName evidence="1">Uncharacterized protein</fullName>
    </submittedName>
</protein>
<keyword evidence="2" id="KW-1185">Reference proteome</keyword>
<geneLocation type="plasmid" evidence="1 2">
    <name>unnamed1</name>
</geneLocation>
<dbReference type="Proteomes" id="UP001179647">
    <property type="component" value="Plasmid unnamed1"/>
</dbReference>
<name>A0AAF0CWW9_9ENTE</name>
<organism evidence="1 2">
    <name type="scientific">Vagococcus intermedius</name>
    <dbReference type="NCBI Taxonomy" id="2991418"/>
    <lineage>
        <taxon>Bacteria</taxon>
        <taxon>Bacillati</taxon>
        <taxon>Bacillota</taxon>
        <taxon>Bacilli</taxon>
        <taxon>Lactobacillales</taxon>
        <taxon>Enterococcaceae</taxon>
        <taxon>Vagococcus</taxon>
    </lineage>
</organism>
<dbReference type="KEGG" id="vie:OL234_10780"/>
<dbReference type="RefSeq" id="WP_275470182.1">
    <property type="nucleotide sequence ID" value="NZ_CP110233.1"/>
</dbReference>
<reference evidence="1" key="1">
    <citation type="submission" date="2022-10" db="EMBL/GenBank/DDBJ databases">
        <title>Vagococcus sp. isolated from poultry meat.</title>
        <authorList>
            <person name="Johansson P."/>
            <person name="Bjorkroth J."/>
        </authorList>
    </citation>
    <scope>NUCLEOTIDE SEQUENCE</scope>
    <source>
        <strain evidence="1">STAA11</strain>
        <plasmid evidence="1">unnamed1</plasmid>
    </source>
</reference>
<proteinExistence type="predicted"/>